<dbReference type="RefSeq" id="XP_001323791.1">
    <property type="nucleotide sequence ID" value="XM_001323756.1"/>
</dbReference>
<reference evidence="2" key="2">
    <citation type="journal article" date="2007" name="Science">
        <title>Draft genome sequence of the sexually transmitted pathogen Trichomonas vaginalis.</title>
        <authorList>
            <person name="Carlton J.M."/>
            <person name="Hirt R.P."/>
            <person name="Silva J.C."/>
            <person name="Delcher A.L."/>
            <person name="Schatz M."/>
            <person name="Zhao Q."/>
            <person name="Wortman J.R."/>
            <person name="Bidwell S.L."/>
            <person name="Alsmark U.C.M."/>
            <person name="Besteiro S."/>
            <person name="Sicheritz-Ponten T."/>
            <person name="Noel C.J."/>
            <person name="Dacks J.B."/>
            <person name="Foster P.G."/>
            <person name="Simillion C."/>
            <person name="Van de Peer Y."/>
            <person name="Miranda-Saavedra D."/>
            <person name="Barton G.J."/>
            <person name="Westrop G.D."/>
            <person name="Mueller S."/>
            <person name="Dessi D."/>
            <person name="Fiori P.L."/>
            <person name="Ren Q."/>
            <person name="Paulsen I."/>
            <person name="Zhang H."/>
            <person name="Bastida-Corcuera F.D."/>
            <person name="Simoes-Barbosa A."/>
            <person name="Brown M.T."/>
            <person name="Hayes R.D."/>
            <person name="Mukherjee M."/>
            <person name="Okumura C.Y."/>
            <person name="Schneider R."/>
            <person name="Smith A.J."/>
            <person name="Vanacova S."/>
            <person name="Villalvazo M."/>
            <person name="Haas B.J."/>
            <person name="Pertea M."/>
            <person name="Feldblyum T.V."/>
            <person name="Utterback T.R."/>
            <person name="Shu C.L."/>
            <person name="Osoegawa K."/>
            <person name="de Jong P.J."/>
            <person name="Hrdy I."/>
            <person name="Horvathova L."/>
            <person name="Zubacova Z."/>
            <person name="Dolezal P."/>
            <person name="Malik S.B."/>
            <person name="Logsdon J.M. Jr."/>
            <person name="Henze K."/>
            <person name="Gupta A."/>
            <person name="Wang C.C."/>
            <person name="Dunne R.L."/>
            <person name="Upcroft J.A."/>
            <person name="Upcroft P."/>
            <person name="White O."/>
            <person name="Salzberg S.L."/>
            <person name="Tang P."/>
            <person name="Chiu C.-H."/>
            <person name="Lee Y.-S."/>
            <person name="Embley T.M."/>
            <person name="Coombs G.H."/>
            <person name="Mottram J.C."/>
            <person name="Tachezy J."/>
            <person name="Fraser-Liggett C.M."/>
            <person name="Johnson P.J."/>
        </authorList>
    </citation>
    <scope>NUCLEOTIDE SEQUENCE [LARGE SCALE GENOMIC DNA]</scope>
    <source>
        <strain evidence="2">G3</strain>
    </source>
</reference>
<feature type="domain" description="Initiator binding" evidence="1">
    <location>
        <begin position="36"/>
        <end position="161"/>
    </location>
</feature>
<dbReference type="OrthoDB" id="10433072at2759"/>
<evidence type="ECO:0000313" key="3">
    <source>
        <dbReference type="Proteomes" id="UP000001542"/>
    </source>
</evidence>
<evidence type="ECO:0000259" key="1">
    <source>
        <dbReference type="Pfam" id="PF10416"/>
    </source>
</evidence>
<reference evidence="2" key="1">
    <citation type="submission" date="2006-10" db="EMBL/GenBank/DDBJ databases">
        <authorList>
            <person name="Amadeo P."/>
            <person name="Zhao Q."/>
            <person name="Wortman J."/>
            <person name="Fraser-Liggett C."/>
            <person name="Carlton J."/>
        </authorList>
    </citation>
    <scope>NUCLEOTIDE SEQUENCE</scope>
    <source>
        <strain evidence="2">G3</strain>
    </source>
</reference>
<keyword evidence="3" id="KW-1185">Reference proteome</keyword>
<organism evidence="2 3">
    <name type="scientific">Trichomonas vaginalis (strain ATCC PRA-98 / G3)</name>
    <dbReference type="NCBI Taxonomy" id="412133"/>
    <lineage>
        <taxon>Eukaryota</taxon>
        <taxon>Metamonada</taxon>
        <taxon>Parabasalia</taxon>
        <taxon>Trichomonadida</taxon>
        <taxon>Trichomonadidae</taxon>
        <taxon>Trichomonas</taxon>
    </lineage>
</organism>
<dbReference type="SMR" id="A2E750"/>
<dbReference type="EMBL" id="DS113317">
    <property type="protein sequence ID" value="EAY11568.1"/>
    <property type="molecule type" value="Genomic_DNA"/>
</dbReference>
<proteinExistence type="predicted"/>
<dbReference type="KEGG" id="tva:4769522"/>
<protein>
    <recommendedName>
        <fullName evidence="1">Initiator binding domain-containing protein</fullName>
    </recommendedName>
</protein>
<dbReference type="VEuPathDB" id="TrichDB:TVAG_006430"/>
<dbReference type="InParanoid" id="A2E750"/>
<accession>A2E750</accession>
<dbReference type="InterPro" id="IPR018845">
    <property type="entry name" value="Initiator-bd"/>
</dbReference>
<dbReference type="AlphaFoldDB" id="A2E750"/>
<evidence type="ECO:0000313" key="2">
    <source>
        <dbReference type="EMBL" id="EAY11568.1"/>
    </source>
</evidence>
<dbReference type="Pfam" id="PF10416">
    <property type="entry name" value="IBD"/>
    <property type="match status" value="1"/>
</dbReference>
<dbReference type="Proteomes" id="UP000001542">
    <property type="component" value="Unassembled WGS sequence"/>
</dbReference>
<dbReference type="VEuPathDB" id="TrichDB:TVAGG3_0982970"/>
<gene>
    <name evidence="2" type="ORF">TVAG_006430</name>
</gene>
<sequence>MLAERLALSYSHAMNLLMNQNCITAYDPLVGALSPNDQAEYIRLAHFIATSEERNKRNLGMQTFIKHLSMIHDFIHKGDSKDNLRGLVCGIQFGHESLLINTSRLKKLMCRSKSCMNGCFQKMGYMPSRPSQELASLLCKITPGIRSEAMNPRNWCVRRASVKSQLFIQNVQMEIAAKVTTPMTDAPSASEDETSTIPSILNISLLLNH</sequence>
<name>A2E750_TRIV3</name>